<reference evidence="7 8" key="1">
    <citation type="submission" date="2024-03" db="EMBL/GenBank/DDBJ databases">
        <title>Aureococcus anophagefferens CCMP1851 and Kratosvirus quantuckense: Draft genome of a second virus-susceptible host strain in the model system.</title>
        <authorList>
            <person name="Chase E."/>
            <person name="Truchon A.R."/>
            <person name="Schepens W."/>
            <person name="Wilhelm S.W."/>
        </authorList>
    </citation>
    <scope>NUCLEOTIDE SEQUENCE [LARGE SCALE GENOMIC DNA]</scope>
    <source>
        <strain evidence="7 8">CCMP1851</strain>
    </source>
</reference>
<sequence>MRVQTFLCCCAALGGVRGFLRPTHRCATRDRRRATSDAEVLKGLEPAAPAGDDPAPPPLPNFCSACGSPAMELRVPDGDERLRACCKSCGRIEYVNPKVVVACVVLTDDGRCLLAKRAIEPRLGTWGFPQGYMENGETSRAAAAREVLEETGAVVDPDALRFCGVYNLPNHVQLVYEARVPGAALESQIASTTLESSEIVLFANDALPSPDEICFPTVSWALDHCLAGAPFVQQRTKWYFADTDEWRTIDEELRSAA</sequence>
<dbReference type="Gene3D" id="3.90.79.10">
    <property type="entry name" value="Nucleoside Triphosphate Pyrophosphohydrolase"/>
    <property type="match status" value="1"/>
</dbReference>
<dbReference type="EMBL" id="JBBJCI010000109">
    <property type="protein sequence ID" value="KAK7248299.1"/>
    <property type="molecule type" value="Genomic_DNA"/>
</dbReference>
<dbReference type="Gene3D" id="2.20.70.10">
    <property type="match status" value="1"/>
</dbReference>
<evidence type="ECO:0000259" key="6">
    <source>
        <dbReference type="PROSITE" id="PS51462"/>
    </source>
</evidence>
<dbReference type="Pfam" id="PF14803">
    <property type="entry name" value="Zn_ribbon_Nudix"/>
    <property type="match status" value="1"/>
</dbReference>
<dbReference type="InterPro" id="IPR015797">
    <property type="entry name" value="NUDIX_hydrolase-like_dom_sf"/>
</dbReference>
<dbReference type="PRINTS" id="PR00502">
    <property type="entry name" value="NUDIXFAMILY"/>
</dbReference>
<feature type="compositionally biased region" description="Low complexity" evidence="5">
    <location>
        <begin position="43"/>
        <end position="53"/>
    </location>
</feature>
<feature type="region of interest" description="Disordered" evidence="5">
    <location>
        <begin position="37"/>
        <end position="56"/>
    </location>
</feature>
<dbReference type="Proteomes" id="UP001363151">
    <property type="component" value="Unassembled WGS sequence"/>
</dbReference>
<evidence type="ECO:0000256" key="3">
    <source>
        <dbReference type="ARBA" id="ARBA00022842"/>
    </source>
</evidence>
<dbReference type="PANTHER" id="PTHR43222">
    <property type="entry name" value="NUDIX HYDROLASE 23"/>
    <property type="match status" value="1"/>
</dbReference>
<keyword evidence="2 4" id="KW-0378">Hydrolase</keyword>
<dbReference type="InterPro" id="IPR000086">
    <property type="entry name" value="NUDIX_hydrolase_dom"/>
</dbReference>
<dbReference type="InterPro" id="IPR029401">
    <property type="entry name" value="Nudix_N"/>
</dbReference>
<dbReference type="PANTHER" id="PTHR43222:SF2">
    <property type="entry name" value="NUDIX HYDROLASE 23, CHLOROPLASTIC"/>
    <property type="match status" value="1"/>
</dbReference>
<dbReference type="InterPro" id="IPR020084">
    <property type="entry name" value="NUDIX_hydrolase_CS"/>
</dbReference>
<evidence type="ECO:0000313" key="7">
    <source>
        <dbReference type="EMBL" id="KAK7248299.1"/>
    </source>
</evidence>
<dbReference type="PROSITE" id="PS51462">
    <property type="entry name" value="NUDIX"/>
    <property type="match status" value="1"/>
</dbReference>
<evidence type="ECO:0000256" key="5">
    <source>
        <dbReference type="SAM" id="MobiDB-lite"/>
    </source>
</evidence>
<feature type="domain" description="Nudix hydrolase" evidence="6">
    <location>
        <begin position="96"/>
        <end position="223"/>
    </location>
</feature>
<dbReference type="Pfam" id="PF00293">
    <property type="entry name" value="NUDIX"/>
    <property type="match status" value="1"/>
</dbReference>
<gene>
    <name evidence="7" type="ORF">SO694_0022004</name>
</gene>
<protein>
    <submittedName>
        <fullName evidence="7">NAD+ diphosphatase</fullName>
    </submittedName>
</protein>
<comment type="cofactor">
    <cofactor evidence="1">
        <name>Mg(2+)</name>
        <dbReference type="ChEBI" id="CHEBI:18420"/>
    </cofactor>
</comment>
<evidence type="ECO:0000256" key="1">
    <source>
        <dbReference type="ARBA" id="ARBA00001946"/>
    </source>
</evidence>
<accession>A0ABR1G5B3</accession>
<evidence type="ECO:0000313" key="8">
    <source>
        <dbReference type="Proteomes" id="UP001363151"/>
    </source>
</evidence>
<dbReference type="SUPFAM" id="SSF55811">
    <property type="entry name" value="Nudix"/>
    <property type="match status" value="1"/>
</dbReference>
<dbReference type="PROSITE" id="PS00893">
    <property type="entry name" value="NUDIX_BOX"/>
    <property type="match status" value="1"/>
</dbReference>
<dbReference type="InterPro" id="IPR020476">
    <property type="entry name" value="Nudix_hydrolase"/>
</dbReference>
<organism evidence="7 8">
    <name type="scientific">Aureococcus anophagefferens</name>
    <name type="common">Harmful bloom alga</name>
    <dbReference type="NCBI Taxonomy" id="44056"/>
    <lineage>
        <taxon>Eukaryota</taxon>
        <taxon>Sar</taxon>
        <taxon>Stramenopiles</taxon>
        <taxon>Ochrophyta</taxon>
        <taxon>Pelagophyceae</taxon>
        <taxon>Pelagomonadales</taxon>
        <taxon>Pelagomonadaceae</taxon>
        <taxon>Aureococcus</taxon>
    </lineage>
</organism>
<comment type="similarity">
    <text evidence="4">Belongs to the Nudix hydrolase family.</text>
</comment>
<evidence type="ECO:0000256" key="2">
    <source>
        <dbReference type="ARBA" id="ARBA00022801"/>
    </source>
</evidence>
<evidence type="ECO:0000256" key="4">
    <source>
        <dbReference type="RuleBase" id="RU003476"/>
    </source>
</evidence>
<proteinExistence type="inferred from homology"/>
<keyword evidence="3" id="KW-0460">Magnesium</keyword>
<comment type="caution">
    <text evidence="7">The sequence shown here is derived from an EMBL/GenBank/DDBJ whole genome shotgun (WGS) entry which is preliminary data.</text>
</comment>
<keyword evidence="8" id="KW-1185">Reference proteome</keyword>
<name>A0ABR1G5B3_AURAN</name>